<dbReference type="AlphaFoldDB" id="A0A6F9XNX8"/>
<gene>
    <name evidence="2" type="ORF">SY212_19820</name>
</gene>
<comment type="caution">
    <text evidence="2">The sequence shown here is derived from an EMBL/GenBank/DDBJ whole genome shotgun (WGS) entry which is preliminary data.</text>
</comment>
<feature type="domain" description="HTH cro/C1-type" evidence="1">
    <location>
        <begin position="4"/>
        <end position="58"/>
    </location>
</feature>
<reference evidence="2" key="1">
    <citation type="submission" date="2019-10" db="EMBL/GenBank/DDBJ databases">
        <title>Lactobacillus agilis SY212 Whole Genome Sequencing Project.</title>
        <authorList>
            <person name="Suzuki S."/>
            <person name="Endo A."/>
            <person name="Maeno S."/>
            <person name="Shiwa Y."/>
            <person name="Matsutani M."/>
            <person name="Kajikawa A."/>
        </authorList>
    </citation>
    <scope>NUCLEOTIDE SEQUENCE</scope>
    <source>
        <strain evidence="2">SY212</strain>
    </source>
</reference>
<name>A0A6F9XNX8_9LACO</name>
<protein>
    <recommendedName>
        <fullName evidence="1">HTH cro/C1-type domain-containing protein</fullName>
    </recommendedName>
</protein>
<dbReference type="CDD" id="cd00093">
    <property type="entry name" value="HTH_XRE"/>
    <property type="match status" value="1"/>
</dbReference>
<accession>A0A6F9XNX8</accession>
<dbReference type="InterPro" id="IPR001387">
    <property type="entry name" value="Cro/C1-type_HTH"/>
</dbReference>
<dbReference type="PROSITE" id="PS50943">
    <property type="entry name" value="HTH_CROC1"/>
    <property type="match status" value="1"/>
</dbReference>
<dbReference type="SMART" id="SM00530">
    <property type="entry name" value="HTH_XRE"/>
    <property type="match status" value="1"/>
</dbReference>
<dbReference type="Proteomes" id="UP000494265">
    <property type="component" value="Unassembled WGS sequence"/>
</dbReference>
<dbReference type="Gene3D" id="1.10.260.40">
    <property type="entry name" value="lambda repressor-like DNA-binding domains"/>
    <property type="match status" value="1"/>
</dbReference>
<dbReference type="InterPro" id="IPR010982">
    <property type="entry name" value="Lambda_DNA-bd_dom_sf"/>
</dbReference>
<evidence type="ECO:0000313" key="2">
    <source>
        <dbReference type="EMBL" id="GET06952.1"/>
    </source>
</evidence>
<sequence>MSVLRDIREGRGMSIKFVAKKLNKSSVTISRYEANPMSMKLEQLCMLSELYQIPANDLVIRLKKGGGCSWS</sequence>
<proteinExistence type="predicted"/>
<dbReference type="RefSeq" id="WP_172585143.1">
    <property type="nucleotide sequence ID" value="NZ_BLAM01000191.1"/>
</dbReference>
<dbReference type="SUPFAM" id="SSF47413">
    <property type="entry name" value="lambda repressor-like DNA-binding domains"/>
    <property type="match status" value="1"/>
</dbReference>
<dbReference type="GO" id="GO:0003677">
    <property type="term" value="F:DNA binding"/>
    <property type="evidence" value="ECO:0007669"/>
    <property type="project" value="InterPro"/>
</dbReference>
<dbReference type="EMBL" id="BLAM01000191">
    <property type="protein sequence ID" value="GET06952.1"/>
    <property type="molecule type" value="Genomic_DNA"/>
</dbReference>
<organism evidence="2">
    <name type="scientific">Ligilactobacillus agilis</name>
    <dbReference type="NCBI Taxonomy" id="1601"/>
    <lineage>
        <taxon>Bacteria</taxon>
        <taxon>Bacillati</taxon>
        <taxon>Bacillota</taxon>
        <taxon>Bacilli</taxon>
        <taxon>Lactobacillales</taxon>
        <taxon>Lactobacillaceae</taxon>
        <taxon>Ligilactobacillus</taxon>
    </lineage>
</organism>
<dbReference type="Pfam" id="PF01381">
    <property type="entry name" value="HTH_3"/>
    <property type="match status" value="1"/>
</dbReference>
<evidence type="ECO:0000259" key="1">
    <source>
        <dbReference type="PROSITE" id="PS50943"/>
    </source>
</evidence>